<dbReference type="Gene3D" id="3.40.50.1820">
    <property type="entry name" value="alpha/beta hydrolase"/>
    <property type="match status" value="1"/>
</dbReference>
<keyword evidence="1" id="KW-0378">Hydrolase</keyword>
<protein>
    <submittedName>
        <fullName evidence="1">Alpha/beta fold hydrolase</fullName>
    </submittedName>
</protein>
<name>A0A7Y0HQN5_9CLOT</name>
<accession>A0A7Y0HQN5</accession>
<evidence type="ECO:0000313" key="1">
    <source>
        <dbReference type="EMBL" id="NMM63993.1"/>
    </source>
</evidence>
<gene>
    <name evidence="1" type="ORF">HBE96_15185</name>
</gene>
<dbReference type="Pfam" id="PF01674">
    <property type="entry name" value="Lipase_2"/>
    <property type="match status" value="1"/>
</dbReference>
<organism evidence="1 2">
    <name type="scientific">Clostridium muellerianum</name>
    <dbReference type="NCBI Taxonomy" id="2716538"/>
    <lineage>
        <taxon>Bacteria</taxon>
        <taxon>Bacillati</taxon>
        <taxon>Bacillota</taxon>
        <taxon>Clostridia</taxon>
        <taxon>Eubacteriales</taxon>
        <taxon>Clostridiaceae</taxon>
        <taxon>Clostridium</taxon>
    </lineage>
</organism>
<dbReference type="GO" id="GO:0016042">
    <property type="term" value="P:lipid catabolic process"/>
    <property type="evidence" value="ECO:0007669"/>
    <property type="project" value="InterPro"/>
</dbReference>
<reference evidence="1 2" key="2">
    <citation type="submission" date="2020-06" db="EMBL/GenBank/DDBJ databases">
        <title>Complete Genome Sequence of Clostridium muelleri sp. nov. P21T, an Acid-Alcohol Producing Acetogen Isolated from Old Hay.</title>
        <authorList>
            <person name="Duncan K.E."/>
            <person name="Tanner R.S."/>
        </authorList>
    </citation>
    <scope>NUCLEOTIDE SEQUENCE [LARGE SCALE GENOMIC DNA]</scope>
    <source>
        <strain evidence="1 2">P21</strain>
    </source>
</reference>
<dbReference type="InterPro" id="IPR002918">
    <property type="entry name" value="Lipase_EstA/Esterase_EstB"/>
</dbReference>
<dbReference type="Proteomes" id="UP000537131">
    <property type="component" value="Unassembled WGS sequence"/>
</dbReference>
<comment type="caution">
    <text evidence="1">The sequence shown here is derived from an EMBL/GenBank/DDBJ whole genome shotgun (WGS) entry which is preliminary data.</text>
</comment>
<evidence type="ECO:0000313" key="2">
    <source>
        <dbReference type="Proteomes" id="UP000537131"/>
    </source>
</evidence>
<dbReference type="InterPro" id="IPR029058">
    <property type="entry name" value="AB_hydrolase_fold"/>
</dbReference>
<proteinExistence type="predicted"/>
<dbReference type="EMBL" id="JABBNI010000029">
    <property type="protein sequence ID" value="NMM63993.1"/>
    <property type="molecule type" value="Genomic_DNA"/>
</dbReference>
<dbReference type="PANTHER" id="PTHR32015">
    <property type="entry name" value="FASTING INDUCED LIPASE"/>
    <property type="match status" value="1"/>
</dbReference>
<dbReference type="GO" id="GO:0016298">
    <property type="term" value="F:lipase activity"/>
    <property type="evidence" value="ECO:0007669"/>
    <property type="project" value="TreeGrafter"/>
</dbReference>
<dbReference type="AlphaFoldDB" id="A0A7Y0HQN5"/>
<keyword evidence="2" id="KW-1185">Reference proteome</keyword>
<sequence>MKAKIFTKRLLYSFLTVLITFTLILGFTKVKPVCAKTEHNPVVFVHGLGGASYNFVFIENYLLTQGWSRNELFAVDLPDKVLDPANNFVNSAVLNTYIDNVLKSTGKSKVDIVAHSMGGANSLYYINYLKGVNKVDKLVTLGGANGLVTSTAPKGVAVTSIYSSNDMVVANYLSYLNGANNIRISGVGHIGLLANNTVNTLIVRALK</sequence>
<dbReference type="RefSeq" id="WP_169298590.1">
    <property type="nucleotide sequence ID" value="NZ_JABBNI010000029.1"/>
</dbReference>
<reference evidence="1 2" key="1">
    <citation type="submission" date="2020-04" db="EMBL/GenBank/DDBJ databases">
        <authorList>
            <person name="Doyle D.A."/>
        </authorList>
    </citation>
    <scope>NUCLEOTIDE SEQUENCE [LARGE SCALE GENOMIC DNA]</scope>
    <source>
        <strain evidence="1 2">P21</strain>
    </source>
</reference>
<dbReference type="SUPFAM" id="SSF53474">
    <property type="entry name" value="alpha/beta-Hydrolases"/>
    <property type="match status" value="1"/>
</dbReference>
<dbReference type="PANTHER" id="PTHR32015:SF1">
    <property type="entry name" value="LIPASE"/>
    <property type="match status" value="1"/>
</dbReference>